<gene>
    <name evidence="7" type="primary">TGFBR3_1</name>
    <name evidence="7" type="ORF">EYF80_066510</name>
</gene>
<dbReference type="Gene3D" id="2.60.40.4100">
    <property type="entry name" value="Zona pellucida, ZP-C domain"/>
    <property type="match status" value="1"/>
</dbReference>
<name>A0A4Z2E3R6_9TELE</name>
<dbReference type="PANTHER" id="PTHR14002">
    <property type="entry name" value="ENDOGLIN/TGF-BETA RECEPTOR TYPE III"/>
    <property type="match status" value="1"/>
</dbReference>
<protein>
    <submittedName>
        <fullName evidence="7">Transforming growth factor beta receptor type 3</fullName>
    </submittedName>
</protein>
<dbReference type="PANTHER" id="PTHR14002:SF45">
    <property type="entry name" value="ZP DOMAIN-CONTAINING PROTEIN"/>
    <property type="match status" value="1"/>
</dbReference>
<evidence type="ECO:0000256" key="1">
    <source>
        <dbReference type="ARBA" id="ARBA00004613"/>
    </source>
</evidence>
<dbReference type="GO" id="GO:0050431">
    <property type="term" value="F:transforming growth factor beta binding"/>
    <property type="evidence" value="ECO:0007669"/>
    <property type="project" value="TreeGrafter"/>
</dbReference>
<reference evidence="7 8" key="1">
    <citation type="submission" date="2019-03" db="EMBL/GenBank/DDBJ databases">
        <title>First draft genome of Liparis tanakae, snailfish: a comprehensive survey of snailfish specific genes.</title>
        <authorList>
            <person name="Kim W."/>
            <person name="Song I."/>
            <person name="Jeong J.-H."/>
            <person name="Kim D."/>
            <person name="Kim S."/>
            <person name="Ryu S."/>
            <person name="Song J.Y."/>
            <person name="Lee S.K."/>
        </authorList>
    </citation>
    <scope>NUCLEOTIDE SEQUENCE [LARGE SCALE GENOMIC DNA]</scope>
    <source>
        <tissue evidence="7">Muscle</tissue>
    </source>
</reference>
<dbReference type="GO" id="GO:0001837">
    <property type="term" value="P:epithelial to mesenchymal transition"/>
    <property type="evidence" value="ECO:0007669"/>
    <property type="project" value="TreeGrafter"/>
</dbReference>
<keyword evidence="4" id="KW-1015">Disulfide bond</keyword>
<dbReference type="InterPro" id="IPR001507">
    <property type="entry name" value="ZP_dom"/>
</dbReference>
<feature type="domain" description="ZP" evidence="6">
    <location>
        <begin position="1"/>
        <end position="141"/>
    </location>
</feature>
<dbReference type="GO" id="GO:0005114">
    <property type="term" value="F:type II transforming growth factor beta receptor binding"/>
    <property type="evidence" value="ECO:0007669"/>
    <property type="project" value="TreeGrafter"/>
</dbReference>
<dbReference type="PROSITE" id="PS00682">
    <property type="entry name" value="ZP_1"/>
    <property type="match status" value="1"/>
</dbReference>
<dbReference type="AlphaFoldDB" id="A0A4Z2E3R6"/>
<dbReference type="InterPro" id="IPR055355">
    <property type="entry name" value="ZP-C"/>
</dbReference>
<dbReference type="InterPro" id="IPR042235">
    <property type="entry name" value="ZP-C_dom"/>
</dbReference>
<dbReference type="Pfam" id="PF00100">
    <property type="entry name" value="Zona_pellucida"/>
    <property type="match status" value="1"/>
</dbReference>
<evidence type="ECO:0000256" key="2">
    <source>
        <dbReference type="ARBA" id="ARBA00022525"/>
    </source>
</evidence>
<comment type="caution">
    <text evidence="7">The sequence shown here is derived from an EMBL/GenBank/DDBJ whole genome shotgun (WGS) entry which is preliminary data.</text>
</comment>
<dbReference type="GO" id="GO:0005539">
    <property type="term" value="F:glycosaminoglycan binding"/>
    <property type="evidence" value="ECO:0007669"/>
    <property type="project" value="TreeGrafter"/>
</dbReference>
<comment type="subcellular location">
    <subcellularLocation>
        <location evidence="1">Secreted</location>
    </subcellularLocation>
</comment>
<dbReference type="InterPro" id="IPR017977">
    <property type="entry name" value="ZP_dom_CS"/>
</dbReference>
<sequence>MRITHTHINTRRSKLYLPHFQCEGTKAKRFPLLLQVTSAASDPELGFTLISCFISPNSNPSVASGYALIETVCPTDDSVQFYAPRDFPAPRAPSEKKTFSFTFDSKFNMSLLFLHCEMSLCSRRPRSNQRLPACLQPSETCDSLSVDNILAMMMNSKTSTKPLVVVDGPDRSEETGQQKKHRLHFLRSRTTSSTCTWVF</sequence>
<keyword evidence="5" id="KW-0325">Glycoprotein</keyword>
<dbReference type="GO" id="GO:0017015">
    <property type="term" value="P:regulation of transforming growth factor beta receptor signaling pathway"/>
    <property type="evidence" value="ECO:0007669"/>
    <property type="project" value="TreeGrafter"/>
</dbReference>
<evidence type="ECO:0000256" key="3">
    <source>
        <dbReference type="ARBA" id="ARBA00022729"/>
    </source>
</evidence>
<dbReference type="GO" id="GO:0005024">
    <property type="term" value="F:transforming growth factor beta receptor activity"/>
    <property type="evidence" value="ECO:0007669"/>
    <property type="project" value="TreeGrafter"/>
</dbReference>
<keyword evidence="7" id="KW-0675">Receptor</keyword>
<proteinExistence type="predicted"/>
<dbReference type="GO" id="GO:0005576">
    <property type="term" value="C:extracellular region"/>
    <property type="evidence" value="ECO:0007669"/>
    <property type="project" value="UniProtKB-SubCell"/>
</dbReference>
<evidence type="ECO:0000256" key="4">
    <source>
        <dbReference type="ARBA" id="ARBA00023157"/>
    </source>
</evidence>
<dbReference type="PROSITE" id="PS51034">
    <property type="entry name" value="ZP_2"/>
    <property type="match status" value="1"/>
</dbReference>
<dbReference type="EMBL" id="SRLO01018719">
    <property type="protein sequence ID" value="TNN23371.1"/>
    <property type="molecule type" value="Genomic_DNA"/>
</dbReference>
<dbReference type="GO" id="GO:0007179">
    <property type="term" value="P:transforming growth factor beta receptor signaling pathway"/>
    <property type="evidence" value="ECO:0007669"/>
    <property type="project" value="TreeGrafter"/>
</dbReference>
<dbReference type="Proteomes" id="UP000314294">
    <property type="component" value="Unassembled WGS sequence"/>
</dbReference>
<dbReference type="OrthoDB" id="8960397at2759"/>
<accession>A0A4Z2E3R6</accession>
<organism evidence="7 8">
    <name type="scientific">Liparis tanakae</name>
    <name type="common">Tanaka's snailfish</name>
    <dbReference type="NCBI Taxonomy" id="230148"/>
    <lineage>
        <taxon>Eukaryota</taxon>
        <taxon>Metazoa</taxon>
        <taxon>Chordata</taxon>
        <taxon>Craniata</taxon>
        <taxon>Vertebrata</taxon>
        <taxon>Euteleostomi</taxon>
        <taxon>Actinopterygii</taxon>
        <taxon>Neopterygii</taxon>
        <taxon>Teleostei</taxon>
        <taxon>Neoteleostei</taxon>
        <taxon>Acanthomorphata</taxon>
        <taxon>Eupercaria</taxon>
        <taxon>Perciformes</taxon>
        <taxon>Cottioidei</taxon>
        <taxon>Cottales</taxon>
        <taxon>Liparidae</taxon>
        <taxon>Liparis</taxon>
    </lineage>
</organism>
<keyword evidence="2" id="KW-0964">Secreted</keyword>
<keyword evidence="3" id="KW-0732">Signal</keyword>
<dbReference type="GO" id="GO:0016477">
    <property type="term" value="P:cell migration"/>
    <property type="evidence" value="ECO:0007669"/>
    <property type="project" value="TreeGrafter"/>
</dbReference>
<evidence type="ECO:0000313" key="7">
    <source>
        <dbReference type="EMBL" id="TNN23371.1"/>
    </source>
</evidence>
<evidence type="ECO:0000256" key="5">
    <source>
        <dbReference type="ARBA" id="ARBA00023180"/>
    </source>
</evidence>
<evidence type="ECO:0000313" key="8">
    <source>
        <dbReference type="Proteomes" id="UP000314294"/>
    </source>
</evidence>
<keyword evidence="8" id="KW-1185">Reference proteome</keyword>
<evidence type="ECO:0000259" key="6">
    <source>
        <dbReference type="PROSITE" id="PS51034"/>
    </source>
</evidence>